<dbReference type="SMR" id="A0A1J6IAX1"/>
<gene>
    <name evidence="1" type="ORF">A4A49_56571</name>
</gene>
<sequence>MKVDLEPFFPNYISSTYDKTTFAMMCYTLSDDGWARHAKVESTPVQQGLDGVKTMLIEMKEQVDKIREVTKETGIDVAKLRMDMRAPRRQGIRAFNSMTENMNKITKEVETSYESFCTKVINTLKYFLGRN</sequence>
<dbReference type="Proteomes" id="UP000187609">
    <property type="component" value="Unassembled WGS sequence"/>
</dbReference>
<accession>A0A1J6IAX1</accession>
<evidence type="ECO:0000313" key="2">
    <source>
        <dbReference type="Proteomes" id="UP000187609"/>
    </source>
</evidence>
<dbReference type="EMBL" id="MJEQ01037188">
    <property type="protein sequence ID" value="OIT01588.1"/>
    <property type="molecule type" value="Genomic_DNA"/>
</dbReference>
<organism evidence="1 2">
    <name type="scientific">Nicotiana attenuata</name>
    <name type="common">Coyote tobacco</name>
    <dbReference type="NCBI Taxonomy" id="49451"/>
    <lineage>
        <taxon>Eukaryota</taxon>
        <taxon>Viridiplantae</taxon>
        <taxon>Streptophyta</taxon>
        <taxon>Embryophyta</taxon>
        <taxon>Tracheophyta</taxon>
        <taxon>Spermatophyta</taxon>
        <taxon>Magnoliopsida</taxon>
        <taxon>eudicotyledons</taxon>
        <taxon>Gunneridae</taxon>
        <taxon>Pentapetalae</taxon>
        <taxon>asterids</taxon>
        <taxon>lamiids</taxon>
        <taxon>Solanales</taxon>
        <taxon>Solanaceae</taxon>
        <taxon>Nicotianoideae</taxon>
        <taxon>Nicotianeae</taxon>
        <taxon>Nicotiana</taxon>
    </lineage>
</organism>
<name>A0A1J6IAX1_NICAT</name>
<dbReference type="Gramene" id="OIT01588">
    <property type="protein sequence ID" value="OIT01588"/>
    <property type="gene ID" value="A4A49_56571"/>
</dbReference>
<proteinExistence type="predicted"/>
<dbReference type="OMA" id="WARHAKV"/>
<dbReference type="AlphaFoldDB" id="A0A1J6IAX1"/>
<protein>
    <submittedName>
        <fullName evidence="1">Uncharacterized protein</fullName>
    </submittedName>
</protein>
<reference evidence="1" key="1">
    <citation type="submission" date="2016-11" db="EMBL/GenBank/DDBJ databases">
        <title>The genome of Nicotiana attenuata.</title>
        <authorList>
            <person name="Xu S."/>
            <person name="Brockmoeller T."/>
            <person name="Gaquerel E."/>
            <person name="Navarro A."/>
            <person name="Kuhl H."/>
            <person name="Gase K."/>
            <person name="Ling Z."/>
            <person name="Zhou W."/>
            <person name="Kreitzer C."/>
            <person name="Stanke M."/>
            <person name="Tang H."/>
            <person name="Lyons E."/>
            <person name="Pandey P."/>
            <person name="Pandey S.P."/>
            <person name="Timmermann B."/>
            <person name="Baldwin I.T."/>
        </authorList>
    </citation>
    <scope>NUCLEOTIDE SEQUENCE [LARGE SCALE GENOMIC DNA]</scope>
    <source>
        <strain evidence="1">UT</strain>
    </source>
</reference>
<evidence type="ECO:0000313" key="1">
    <source>
        <dbReference type="EMBL" id="OIT01588.1"/>
    </source>
</evidence>
<keyword evidence="2" id="KW-1185">Reference proteome</keyword>
<comment type="caution">
    <text evidence="1">The sequence shown here is derived from an EMBL/GenBank/DDBJ whole genome shotgun (WGS) entry which is preliminary data.</text>
</comment>